<organism evidence="2 3">
    <name type="scientific">Colletotrichum godetiae</name>
    <dbReference type="NCBI Taxonomy" id="1209918"/>
    <lineage>
        <taxon>Eukaryota</taxon>
        <taxon>Fungi</taxon>
        <taxon>Dikarya</taxon>
        <taxon>Ascomycota</taxon>
        <taxon>Pezizomycotina</taxon>
        <taxon>Sordariomycetes</taxon>
        <taxon>Hypocreomycetidae</taxon>
        <taxon>Glomerellales</taxon>
        <taxon>Glomerellaceae</taxon>
        <taxon>Colletotrichum</taxon>
        <taxon>Colletotrichum acutatum species complex</taxon>
    </lineage>
</organism>
<keyword evidence="3" id="KW-1185">Reference proteome</keyword>
<feature type="compositionally biased region" description="Polar residues" evidence="1">
    <location>
        <begin position="1"/>
        <end position="13"/>
    </location>
</feature>
<comment type="caution">
    <text evidence="2">The sequence shown here is derived from an EMBL/GenBank/DDBJ whole genome shotgun (WGS) entry which is preliminary data.</text>
</comment>
<feature type="region of interest" description="Disordered" evidence="1">
    <location>
        <begin position="1"/>
        <end position="33"/>
    </location>
</feature>
<dbReference type="Proteomes" id="UP001224890">
    <property type="component" value="Unassembled WGS sequence"/>
</dbReference>
<evidence type="ECO:0000313" key="3">
    <source>
        <dbReference type="Proteomes" id="UP001224890"/>
    </source>
</evidence>
<sequence>MGLHLSSSRSRFITSGPMLDAPAPSSTKRKQSKCTHIGVLPRVGLRSSQRPRTWEYRKVTIAAPSPEFNRAVDIVDHPGQARPTLPTVSLQTTSEDNKTMWTLEWSIMLESKSGGSLAYAGVWHCPLEELQVSTYRAASALLDTLLKTLADSLTLGWDRKLSISAYAGWRFGS</sequence>
<evidence type="ECO:0000313" key="2">
    <source>
        <dbReference type="EMBL" id="KAK1659053.1"/>
    </source>
</evidence>
<proteinExistence type="predicted"/>
<evidence type="ECO:0000256" key="1">
    <source>
        <dbReference type="SAM" id="MobiDB-lite"/>
    </source>
</evidence>
<dbReference type="GeneID" id="85457501"/>
<dbReference type="EMBL" id="JAHMHR010000065">
    <property type="protein sequence ID" value="KAK1659053.1"/>
    <property type="molecule type" value="Genomic_DNA"/>
</dbReference>
<protein>
    <submittedName>
        <fullName evidence="2">Uncharacterized protein</fullName>
    </submittedName>
</protein>
<dbReference type="AlphaFoldDB" id="A0AAJ0A9K4"/>
<gene>
    <name evidence="2" type="ORF">BDP55DRAFT_637244</name>
</gene>
<dbReference type="RefSeq" id="XP_060423817.1">
    <property type="nucleotide sequence ID" value="XM_060572975.1"/>
</dbReference>
<name>A0AAJ0A9K4_9PEZI</name>
<reference evidence="2" key="1">
    <citation type="submission" date="2021-06" db="EMBL/GenBank/DDBJ databases">
        <title>Comparative genomics, transcriptomics and evolutionary studies reveal genomic signatures of adaptation to plant cell wall in hemibiotrophic fungi.</title>
        <authorList>
            <consortium name="DOE Joint Genome Institute"/>
            <person name="Baroncelli R."/>
            <person name="Diaz J.F."/>
            <person name="Benocci T."/>
            <person name="Peng M."/>
            <person name="Battaglia E."/>
            <person name="Haridas S."/>
            <person name="Andreopoulos W."/>
            <person name="Labutti K."/>
            <person name="Pangilinan J."/>
            <person name="Floch G.L."/>
            <person name="Makela M.R."/>
            <person name="Henrissat B."/>
            <person name="Grigoriev I.V."/>
            <person name="Crouch J.A."/>
            <person name="De Vries R.P."/>
            <person name="Sukno S.A."/>
            <person name="Thon M.R."/>
        </authorList>
    </citation>
    <scope>NUCLEOTIDE SEQUENCE</scope>
    <source>
        <strain evidence="2">CBS 193.32</strain>
    </source>
</reference>
<accession>A0AAJ0A9K4</accession>